<dbReference type="InterPro" id="IPR036412">
    <property type="entry name" value="HAD-like_sf"/>
</dbReference>
<dbReference type="InterPro" id="IPR023214">
    <property type="entry name" value="HAD_sf"/>
</dbReference>
<dbReference type="Pfam" id="PF25109">
    <property type="entry name" value="HAD_PNKP"/>
    <property type="match status" value="1"/>
</dbReference>
<dbReference type="EMBL" id="CP048711">
    <property type="protein sequence ID" value="QIB67121.1"/>
    <property type="molecule type" value="Genomic_DNA"/>
</dbReference>
<evidence type="ECO:0000259" key="1">
    <source>
        <dbReference type="Pfam" id="PF25109"/>
    </source>
</evidence>
<dbReference type="AlphaFoldDB" id="A0A6C0U4U0"/>
<dbReference type="Gene3D" id="3.40.50.1000">
    <property type="entry name" value="HAD superfamily/HAD-like"/>
    <property type="match status" value="1"/>
</dbReference>
<dbReference type="KEGG" id="kim:G3T16_18685"/>
<protein>
    <recommendedName>
        <fullName evidence="1">Polynucleotide kinase PNKP phosphatase domain-containing protein</fullName>
    </recommendedName>
</protein>
<name>A0A6C0U4U0_9GAMM</name>
<dbReference type="Proteomes" id="UP000477680">
    <property type="component" value="Chromosome"/>
</dbReference>
<evidence type="ECO:0000313" key="3">
    <source>
        <dbReference type="Proteomes" id="UP000477680"/>
    </source>
</evidence>
<gene>
    <name evidence="2" type="ORF">G3T16_18685</name>
</gene>
<proteinExistence type="predicted"/>
<organism evidence="2 3">
    <name type="scientific">Kineobactrum salinum</name>
    <dbReference type="NCBI Taxonomy" id="2708301"/>
    <lineage>
        <taxon>Bacteria</taxon>
        <taxon>Pseudomonadati</taxon>
        <taxon>Pseudomonadota</taxon>
        <taxon>Gammaproteobacteria</taxon>
        <taxon>Cellvibrionales</taxon>
        <taxon>Halieaceae</taxon>
        <taxon>Kineobactrum</taxon>
    </lineage>
</organism>
<sequence length="148" mass="17146">MAKRMVIFDIDGTLADNEHRVHHLKGETKDWEAFFADQHLDTVRKDVARVFSLYASDLDMYIAVLTGRGEEYREVTERWLDKNGLLPNTLTMRPAGNRTNDDILKMEAIKSWQEEGYEIVGFYDDRKRICDAVRTHGITVFQMAAGDF</sequence>
<evidence type="ECO:0000313" key="2">
    <source>
        <dbReference type="EMBL" id="QIB67121.1"/>
    </source>
</evidence>
<dbReference type="RefSeq" id="WP_163496548.1">
    <property type="nucleotide sequence ID" value="NZ_CP048711.1"/>
</dbReference>
<keyword evidence="3" id="KW-1185">Reference proteome</keyword>
<dbReference type="SUPFAM" id="SSF56784">
    <property type="entry name" value="HAD-like"/>
    <property type="match status" value="1"/>
</dbReference>
<feature type="domain" description="Polynucleotide kinase PNKP phosphatase" evidence="1">
    <location>
        <begin position="4"/>
        <end position="148"/>
    </location>
</feature>
<reference evidence="2 3" key="1">
    <citation type="submission" date="2020-02" db="EMBL/GenBank/DDBJ databases">
        <title>Genome sequencing for Kineobactrum sp. M2.</title>
        <authorList>
            <person name="Park S.-J."/>
        </authorList>
    </citation>
    <scope>NUCLEOTIDE SEQUENCE [LARGE SCALE GENOMIC DNA]</scope>
    <source>
        <strain evidence="2 3">M2</strain>
    </source>
</reference>
<accession>A0A6C0U4U0</accession>
<dbReference type="InterPro" id="IPR056782">
    <property type="entry name" value="HAD_PNKP"/>
</dbReference>